<organism evidence="1 2">
    <name type="scientific">Duganella alba</name>
    <dbReference type="NCBI Taxonomy" id="2666081"/>
    <lineage>
        <taxon>Bacteria</taxon>
        <taxon>Pseudomonadati</taxon>
        <taxon>Pseudomonadota</taxon>
        <taxon>Betaproteobacteria</taxon>
        <taxon>Burkholderiales</taxon>
        <taxon>Oxalobacteraceae</taxon>
        <taxon>Telluria group</taxon>
        <taxon>Duganella</taxon>
    </lineage>
</organism>
<dbReference type="Proteomes" id="UP000481037">
    <property type="component" value="Unassembled WGS sequence"/>
</dbReference>
<dbReference type="AlphaFoldDB" id="A0A6L5Q9D7"/>
<dbReference type="SUPFAM" id="SSF55729">
    <property type="entry name" value="Acyl-CoA N-acyltransferases (Nat)"/>
    <property type="match status" value="1"/>
</dbReference>
<sequence length="247" mass="28216">MSTRLRHTLAQLGWLNTALYLLARVLQSASGGRWALFRYLFVAQYVGDTPLTPMRGADIQLHAPTVRDPLPPGYPRPAHVVHGRYAQGAQTLTAWRNGRLAGFVWLILDAYQEDEVRARYRLASSRASWDFDVWVHPEERLGWVFRRLWESARVQLRRHGVRWTCSRISAFNAASLRAHAQIGVVRLGHAVFLRCGGWQWMFASLHPYIHLSRNPACFPQLMFDTSTLADIAAKEPPCPTFRKSARS</sequence>
<protein>
    <recommendedName>
        <fullName evidence="3">N-acetyltransferase domain-containing protein</fullName>
    </recommendedName>
</protein>
<dbReference type="EMBL" id="WKJM01000001">
    <property type="protein sequence ID" value="MRX06433.1"/>
    <property type="molecule type" value="Genomic_DNA"/>
</dbReference>
<reference evidence="1 2" key="1">
    <citation type="submission" date="2019-11" db="EMBL/GenBank/DDBJ databases">
        <title>Novel species isolated from a subtropical stream in China.</title>
        <authorList>
            <person name="Lu H."/>
        </authorList>
    </citation>
    <scope>NUCLEOTIDE SEQUENCE [LARGE SCALE GENOMIC DNA]</scope>
    <source>
        <strain evidence="1 2">FT25W</strain>
    </source>
</reference>
<dbReference type="Gene3D" id="3.40.630.30">
    <property type="match status" value="1"/>
</dbReference>
<comment type="caution">
    <text evidence="1">The sequence shown here is derived from an EMBL/GenBank/DDBJ whole genome shotgun (WGS) entry which is preliminary data.</text>
</comment>
<accession>A0A6L5Q9D7</accession>
<evidence type="ECO:0000313" key="2">
    <source>
        <dbReference type="Proteomes" id="UP000481037"/>
    </source>
</evidence>
<dbReference type="InterPro" id="IPR016181">
    <property type="entry name" value="Acyl_CoA_acyltransferase"/>
</dbReference>
<dbReference type="RefSeq" id="WP_154361768.1">
    <property type="nucleotide sequence ID" value="NZ_WKJM01000001.1"/>
</dbReference>
<proteinExistence type="predicted"/>
<evidence type="ECO:0008006" key="3">
    <source>
        <dbReference type="Google" id="ProtNLM"/>
    </source>
</evidence>
<evidence type="ECO:0000313" key="1">
    <source>
        <dbReference type="EMBL" id="MRX06433.1"/>
    </source>
</evidence>
<keyword evidence="2" id="KW-1185">Reference proteome</keyword>
<gene>
    <name evidence="1" type="ORF">GJ697_01130</name>
</gene>
<name>A0A6L5Q9D7_9BURK</name>